<feature type="domain" description="RNA polymerase sigma factor 70 region 4 type 2" evidence="6">
    <location>
        <begin position="123"/>
        <end position="171"/>
    </location>
</feature>
<dbReference type="CDD" id="cd06171">
    <property type="entry name" value="Sigma70_r4"/>
    <property type="match status" value="1"/>
</dbReference>
<dbReference type="PANTHER" id="PTHR43133">
    <property type="entry name" value="RNA POLYMERASE ECF-TYPE SIGMA FACTO"/>
    <property type="match status" value="1"/>
</dbReference>
<dbReference type="GO" id="GO:0016987">
    <property type="term" value="F:sigma factor activity"/>
    <property type="evidence" value="ECO:0007669"/>
    <property type="project" value="UniProtKB-KW"/>
</dbReference>
<comment type="similarity">
    <text evidence="1">Belongs to the sigma-70 factor family. ECF subfamily.</text>
</comment>
<feature type="domain" description="RNA polymerase sigma-70 region 2" evidence="5">
    <location>
        <begin position="25"/>
        <end position="85"/>
    </location>
</feature>
<organism evidence="7 8">
    <name type="scientific">Anseongella ginsenosidimutans</name>
    <dbReference type="NCBI Taxonomy" id="496056"/>
    <lineage>
        <taxon>Bacteria</taxon>
        <taxon>Pseudomonadati</taxon>
        <taxon>Bacteroidota</taxon>
        <taxon>Sphingobacteriia</taxon>
        <taxon>Sphingobacteriales</taxon>
        <taxon>Sphingobacteriaceae</taxon>
        <taxon>Anseongella</taxon>
    </lineage>
</organism>
<dbReference type="Pfam" id="PF08281">
    <property type="entry name" value="Sigma70_r4_2"/>
    <property type="match status" value="1"/>
</dbReference>
<comment type="caution">
    <text evidence="7">The sequence shown here is derived from an EMBL/GenBank/DDBJ whole genome shotgun (WGS) entry which is preliminary data.</text>
</comment>
<dbReference type="InterPro" id="IPR013324">
    <property type="entry name" value="RNA_pol_sigma_r3/r4-like"/>
</dbReference>
<dbReference type="InterPro" id="IPR014284">
    <property type="entry name" value="RNA_pol_sigma-70_dom"/>
</dbReference>
<dbReference type="EMBL" id="SMAD01000002">
    <property type="protein sequence ID" value="TCS88948.1"/>
    <property type="molecule type" value="Genomic_DNA"/>
</dbReference>
<dbReference type="InterPro" id="IPR007627">
    <property type="entry name" value="RNA_pol_sigma70_r2"/>
</dbReference>
<accession>A0A4R3KUX5</accession>
<evidence type="ECO:0000259" key="5">
    <source>
        <dbReference type="Pfam" id="PF04542"/>
    </source>
</evidence>
<evidence type="ECO:0000256" key="2">
    <source>
        <dbReference type="ARBA" id="ARBA00023015"/>
    </source>
</evidence>
<keyword evidence="8" id="KW-1185">Reference proteome</keyword>
<dbReference type="Gene3D" id="1.10.10.10">
    <property type="entry name" value="Winged helix-like DNA-binding domain superfamily/Winged helix DNA-binding domain"/>
    <property type="match status" value="1"/>
</dbReference>
<protein>
    <submittedName>
        <fullName evidence="7">RNA polymerase sigma factor (Sigma-70 family)</fullName>
    </submittedName>
</protein>
<evidence type="ECO:0000313" key="7">
    <source>
        <dbReference type="EMBL" id="TCS88948.1"/>
    </source>
</evidence>
<dbReference type="Pfam" id="PF04542">
    <property type="entry name" value="Sigma70_r2"/>
    <property type="match status" value="1"/>
</dbReference>
<dbReference type="AlphaFoldDB" id="A0A4R3KUX5"/>
<evidence type="ECO:0000313" key="8">
    <source>
        <dbReference type="Proteomes" id="UP000295807"/>
    </source>
</evidence>
<proteinExistence type="inferred from homology"/>
<dbReference type="Proteomes" id="UP000295807">
    <property type="component" value="Unassembled WGS sequence"/>
</dbReference>
<keyword evidence="4" id="KW-0804">Transcription</keyword>
<evidence type="ECO:0000256" key="1">
    <source>
        <dbReference type="ARBA" id="ARBA00010641"/>
    </source>
</evidence>
<evidence type="ECO:0000256" key="4">
    <source>
        <dbReference type="ARBA" id="ARBA00023163"/>
    </source>
</evidence>
<dbReference type="InterPro" id="IPR036388">
    <property type="entry name" value="WH-like_DNA-bd_sf"/>
</dbReference>
<dbReference type="SUPFAM" id="SSF88946">
    <property type="entry name" value="Sigma2 domain of RNA polymerase sigma factors"/>
    <property type="match status" value="1"/>
</dbReference>
<name>A0A4R3KUX5_9SPHI</name>
<sequence>MPTSSGGKLQGTLFEAGNSAAWEELYTTWFRKLFNYGRKFSPDEGLIEDVIQDIFLTLWQQGNLQVRSLGSYLFTAFRNNLLRKISIHRQNDPESLTEEYNFSIELAPDQLMIRNERLDENRRKISRALAGLTARQREFIFLRYYQQLSYEEISAVMDISVKAVYKLAARAIHLLRRELESEQFMLIATLLFSR</sequence>
<dbReference type="OrthoDB" id="9150024at2"/>
<dbReference type="PANTHER" id="PTHR43133:SF46">
    <property type="entry name" value="RNA POLYMERASE SIGMA-70 FACTOR ECF SUBFAMILY"/>
    <property type="match status" value="1"/>
</dbReference>
<evidence type="ECO:0000256" key="3">
    <source>
        <dbReference type="ARBA" id="ARBA00023082"/>
    </source>
</evidence>
<dbReference type="GO" id="GO:0003677">
    <property type="term" value="F:DNA binding"/>
    <property type="evidence" value="ECO:0007669"/>
    <property type="project" value="InterPro"/>
</dbReference>
<dbReference type="SUPFAM" id="SSF88659">
    <property type="entry name" value="Sigma3 and sigma4 domains of RNA polymerase sigma factors"/>
    <property type="match status" value="1"/>
</dbReference>
<dbReference type="GO" id="GO:0006352">
    <property type="term" value="P:DNA-templated transcription initiation"/>
    <property type="evidence" value="ECO:0007669"/>
    <property type="project" value="InterPro"/>
</dbReference>
<reference evidence="7 8" key="1">
    <citation type="submission" date="2019-03" db="EMBL/GenBank/DDBJ databases">
        <title>Genomic Encyclopedia of Type Strains, Phase IV (KMG-IV): sequencing the most valuable type-strain genomes for metagenomic binning, comparative biology and taxonomic classification.</title>
        <authorList>
            <person name="Goeker M."/>
        </authorList>
    </citation>
    <scope>NUCLEOTIDE SEQUENCE [LARGE SCALE GENOMIC DNA]</scope>
    <source>
        <strain evidence="7 8">DSM 21100</strain>
    </source>
</reference>
<keyword evidence="2" id="KW-0805">Transcription regulation</keyword>
<dbReference type="Gene3D" id="1.10.1740.10">
    <property type="match status" value="1"/>
</dbReference>
<gene>
    <name evidence="7" type="ORF">EDD80_102139</name>
</gene>
<dbReference type="InterPro" id="IPR013249">
    <property type="entry name" value="RNA_pol_sigma70_r4_t2"/>
</dbReference>
<dbReference type="InterPro" id="IPR039425">
    <property type="entry name" value="RNA_pol_sigma-70-like"/>
</dbReference>
<keyword evidence="3" id="KW-0731">Sigma factor</keyword>
<dbReference type="NCBIfam" id="TIGR02937">
    <property type="entry name" value="sigma70-ECF"/>
    <property type="match status" value="1"/>
</dbReference>
<evidence type="ECO:0000259" key="6">
    <source>
        <dbReference type="Pfam" id="PF08281"/>
    </source>
</evidence>
<dbReference type="InterPro" id="IPR013325">
    <property type="entry name" value="RNA_pol_sigma_r2"/>
</dbReference>
<dbReference type="RefSeq" id="WP_132128058.1">
    <property type="nucleotide sequence ID" value="NZ_CP042432.1"/>
</dbReference>